<dbReference type="Pfam" id="PF00487">
    <property type="entry name" value="FA_desaturase"/>
    <property type="match status" value="1"/>
</dbReference>
<name>A0A2U3E6M4_PURLI</name>
<sequence>MVVQCAPGSSKGDKSDTANEKMLILEPAPPLAWGKCDGQLWMRTEAFQGYCRPADRPIDPRRPDPARSSELTKNEKKTDDGRRGMLSLKRSVWAADVPDRDLRGRSTFYTGEFLQPAMEQHLVFGSGLTRADHVVLKNLAHDIAAADAAQQQLLTVPNDDAVDHDSGIGSEESSHHEDEAVDKLCEESSADDTAKDVARLKAMRDPASDKFEPTVLLTVDDCASYVSPALNKYVLQPYISWARRITRHETDVAMITHLIIYFTTSVPSAVLLYNRFSYIHGILHVAMQFYYLGTYTLMMHQHIHQRGILAKPYGLFDKLFPYLLDPLMGHSWNTYYYHHVKHHHVEGNGPDDLSSTIRYQRDSLADFARYVGRFFFLVWADLPLYFLRKNRPGMAVRAAGWEFLTYLFYYTMATRFGGKATLFVYLLPFLILRLGLMVGNWGQHAFVDADEPDSDFRSSITLIDVASNRFCFNDGYHTSHHLNPLRHWRDHPISFLEQKPTYAKEGALVFHNIDFLMITARLMMKDYEHLARCMVPMGAQIDLTMEGRVALLKTLTRKFSDDEIRDKFRKRTSGHEAGMRGCWRFEKLPCRSGCGVSARTTQTQAAGPTVHQTTLGGTTSLPACGSSSARRARWSLTKAWFRLEQADENLIRPPSFSFNVNASSPTQDTPITANMFGFRKTLDIITVFHKAGSPASTRVANLLKEISVNLQTGATMDQASDYTLPKRDPFELNITEEPPTAEQVQTILEYVGKDNISQIIKGAHDQKDALRKFKESKENFVRPVTVDWNNGKAIAGANDSEILKLVNVSKR</sequence>
<keyword evidence="2" id="KW-1133">Transmembrane helix</keyword>
<dbReference type="PANTHER" id="PTHR36459">
    <property type="entry name" value="ORF"/>
    <property type="match status" value="1"/>
</dbReference>
<dbReference type="PANTHER" id="PTHR36459:SF1">
    <property type="entry name" value="FATTY ACID DESATURASE DOMAIN-CONTAINING PROTEIN-RELATED"/>
    <property type="match status" value="1"/>
</dbReference>
<dbReference type="GO" id="GO:0005739">
    <property type="term" value="C:mitochondrion"/>
    <property type="evidence" value="ECO:0007669"/>
    <property type="project" value="InterPro"/>
</dbReference>
<dbReference type="InterPro" id="IPR012882">
    <property type="entry name" value="Fmp46"/>
</dbReference>
<dbReference type="Pfam" id="PF07955">
    <property type="entry name" value="DUF1687"/>
    <property type="match status" value="1"/>
</dbReference>
<feature type="region of interest" description="Disordered" evidence="1">
    <location>
        <begin position="159"/>
        <end position="181"/>
    </location>
</feature>
<evidence type="ECO:0000256" key="2">
    <source>
        <dbReference type="SAM" id="Phobius"/>
    </source>
</evidence>
<feature type="transmembrane region" description="Helical" evidence="2">
    <location>
        <begin position="252"/>
        <end position="272"/>
    </location>
</feature>
<feature type="transmembrane region" description="Helical" evidence="2">
    <location>
        <begin position="278"/>
        <end position="298"/>
    </location>
</feature>
<dbReference type="GO" id="GO:0006629">
    <property type="term" value="P:lipid metabolic process"/>
    <property type="evidence" value="ECO:0007669"/>
    <property type="project" value="InterPro"/>
</dbReference>
<feature type="compositionally biased region" description="Basic and acidic residues" evidence="1">
    <location>
        <begin position="161"/>
        <end position="181"/>
    </location>
</feature>
<reference evidence="4 5" key="1">
    <citation type="journal article" date="2016" name="Front. Microbiol.">
        <title>Genome and transcriptome sequences reveal the specific parasitism of the nematophagous Purpureocillium lilacinum 36-1.</title>
        <authorList>
            <person name="Xie J."/>
            <person name="Li S."/>
            <person name="Mo C."/>
            <person name="Xiao X."/>
            <person name="Peng D."/>
            <person name="Wang G."/>
            <person name="Xiao Y."/>
        </authorList>
    </citation>
    <scope>NUCLEOTIDE SEQUENCE [LARGE SCALE GENOMIC DNA]</scope>
    <source>
        <strain evidence="4 5">36-1</strain>
    </source>
</reference>
<dbReference type="Gene3D" id="3.40.30.10">
    <property type="entry name" value="Glutaredoxin"/>
    <property type="match status" value="1"/>
</dbReference>
<evidence type="ECO:0000313" key="4">
    <source>
        <dbReference type="EMBL" id="PWI70119.1"/>
    </source>
</evidence>
<keyword evidence="2" id="KW-0812">Transmembrane</keyword>
<feature type="transmembrane region" description="Helical" evidence="2">
    <location>
        <begin position="367"/>
        <end position="387"/>
    </location>
</feature>
<feature type="domain" description="Fatty acid desaturase" evidence="3">
    <location>
        <begin position="289"/>
        <end position="509"/>
    </location>
</feature>
<evidence type="ECO:0000259" key="3">
    <source>
        <dbReference type="Pfam" id="PF00487"/>
    </source>
</evidence>
<evidence type="ECO:0000313" key="5">
    <source>
        <dbReference type="Proteomes" id="UP000245956"/>
    </source>
</evidence>
<organism evidence="4 5">
    <name type="scientific">Purpureocillium lilacinum</name>
    <name type="common">Paecilomyces lilacinus</name>
    <dbReference type="NCBI Taxonomy" id="33203"/>
    <lineage>
        <taxon>Eukaryota</taxon>
        <taxon>Fungi</taxon>
        <taxon>Dikarya</taxon>
        <taxon>Ascomycota</taxon>
        <taxon>Pezizomycotina</taxon>
        <taxon>Sordariomycetes</taxon>
        <taxon>Hypocreomycetidae</taxon>
        <taxon>Hypocreales</taxon>
        <taxon>Ophiocordycipitaceae</taxon>
        <taxon>Purpureocillium</taxon>
    </lineage>
</organism>
<dbReference type="SUPFAM" id="SSF52833">
    <property type="entry name" value="Thioredoxin-like"/>
    <property type="match status" value="1"/>
</dbReference>
<dbReference type="GO" id="GO:0016491">
    <property type="term" value="F:oxidoreductase activity"/>
    <property type="evidence" value="ECO:0007669"/>
    <property type="project" value="InterPro"/>
</dbReference>
<protein>
    <submittedName>
        <fullName evidence="4">Fatty acid desaturase</fullName>
    </submittedName>
</protein>
<comment type="caution">
    <text evidence="4">The sequence shown here is derived from an EMBL/GenBank/DDBJ whole genome shotgun (WGS) entry which is preliminary data.</text>
</comment>
<evidence type="ECO:0000256" key="1">
    <source>
        <dbReference type="SAM" id="MobiDB-lite"/>
    </source>
</evidence>
<feature type="region of interest" description="Disordered" evidence="1">
    <location>
        <begin position="52"/>
        <end position="83"/>
    </location>
</feature>
<dbReference type="EMBL" id="LCWV01000010">
    <property type="protein sequence ID" value="PWI70119.1"/>
    <property type="molecule type" value="Genomic_DNA"/>
</dbReference>
<dbReference type="InterPro" id="IPR005804">
    <property type="entry name" value="FA_desaturase_dom"/>
</dbReference>
<keyword evidence="2" id="KW-0472">Membrane</keyword>
<accession>A0A2U3E6M4</accession>
<dbReference type="InterPro" id="IPR036249">
    <property type="entry name" value="Thioredoxin-like_sf"/>
</dbReference>
<dbReference type="Proteomes" id="UP000245956">
    <property type="component" value="Unassembled WGS sequence"/>
</dbReference>
<dbReference type="AlphaFoldDB" id="A0A2U3E6M4"/>
<feature type="region of interest" description="Disordered" evidence="1">
    <location>
        <begin position="605"/>
        <end position="624"/>
    </location>
</feature>
<feature type="compositionally biased region" description="Basic and acidic residues" evidence="1">
    <location>
        <begin position="53"/>
        <end position="83"/>
    </location>
</feature>
<gene>
    <name evidence="4" type="ORF">PCL_00263</name>
</gene>
<proteinExistence type="predicted"/>